<dbReference type="FunFam" id="3.80.10.10:FF:000129">
    <property type="entry name" value="Leucine-rich repeat receptor-like kinase"/>
    <property type="match status" value="1"/>
</dbReference>
<dbReference type="PANTHER" id="PTHR48064:SF6">
    <property type="entry name" value="RECEPTOR-LIKE PROTEIN KINASE 2"/>
    <property type="match status" value="1"/>
</dbReference>
<name>A0AAU9RF96_THLAR</name>
<dbReference type="Pfam" id="PF23598">
    <property type="entry name" value="LRR_14"/>
    <property type="match status" value="1"/>
</dbReference>
<dbReference type="InterPro" id="IPR005516">
    <property type="entry name" value="Remorin_C"/>
</dbReference>
<evidence type="ECO:0000256" key="8">
    <source>
        <dbReference type="ARBA" id="ARBA00023136"/>
    </source>
</evidence>
<dbReference type="PANTHER" id="PTHR48064">
    <property type="entry name" value="OS01G0750400 PROTEIN"/>
    <property type="match status" value="1"/>
</dbReference>
<dbReference type="SMART" id="SM00369">
    <property type="entry name" value="LRR_TYP"/>
    <property type="match status" value="6"/>
</dbReference>
<sequence length="683" mass="77467">MAHFSLSSSLIFRIYALLLLINVSLAKTLQRDVKALNEIKGLVGWRVVYSWVGDDPCGDGHLPPWSGVTCSTVGKYRVVTKLEVFAMSIVGTFPTAVTRLLDLTVLDLHNNKLTGPIPPQIGRLKHLKSLNLRWNKLQHALPPEIGGLKSLTFLYLSFNNFKGEIPKELANLKELQYLHFQENHFTGRIPAELGKLQKLRHMDFGSNHLVGNIKDLIRIEGCFPALRNLFLNNNYFTGGLPNKLANLTNLEILYLSYNNMTGTIPSALANLPRLTYLHLDHNQFTGGIPDAFYKHPILKDMYIEGNAFKTDVKAIGAHKVLELSDTDFIFEMDSLIKQTRRKHPTAQGKTGEVGSSTREKKVPARKSVSFKEDKKKPSNWLQKQFSRQMSDQSYDPISDMDHAAAVAATAYAITTFEETWLESYHNGLEHGASLSRSKSRKEDEFPLEEPRSLSRRFSGQLSFFEPELNDNKLPTLKSPVRKSPSVKKTPTFSMNLRGGHTKESEDSGERHERQRKPIISEPTAPIRIQPPVRTRSERRAPPPPPPPPPPSPPPLRLPPREITRQSSGHASRKDDSTADAWEKAELAKIKARYEKLNRKIDLWEAKKRDKARRKLDKSESELEQRRKRGLQRFRDDTEYIEHIAAGARAQAEKQRQNEELKVKEKAGIVRRTGKLPGKACLCF</sequence>
<keyword evidence="7" id="KW-1133">Transmembrane helix</keyword>
<evidence type="ECO:0000256" key="10">
    <source>
        <dbReference type="SAM" id="MobiDB-lite"/>
    </source>
</evidence>
<feature type="region of interest" description="Disordered" evidence="10">
    <location>
        <begin position="431"/>
        <end position="453"/>
    </location>
</feature>
<keyword evidence="9" id="KW-0675">Receptor</keyword>
<evidence type="ECO:0000256" key="11">
    <source>
        <dbReference type="SAM" id="SignalP"/>
    </source>
</evidence>
<evidence type="ECO:0000259" key="13">
    <source>
        <dbReference type="Pfam" id="PF23598"/>
    </source>
</evidence>
<evidence type="ECO:0000259" key="12">
    <source>
        <dbReference type="Pfam" id="PF03763"/>
    </source>
</evidence>
<evidence type="ECO:0000256" key="9">
    <source>
        <dbReference type="ARBA" id="ARBA00023170"/>
    </source>
</evidence>
<keyword evidence="15" id="KW-1185">Reference proteome</keyword>
<dbReference type="FunFam" id="3.80.10.10:FF:000383">
    <property type="entry name" value="Leucine-rich repeat receptor protein kinase EMS1"/>
    <property type="match status" value="2"/>
</dbReference>
<dbReference type="InterPro" id="IPR001611">
    <property type="entry name" value="Leu-rich_rpt"/>
</dbReference>
<proteinExistence type="inferred from homology"/>
<feature type="chain" id="PRO_5043942097" description="Leucine-rich repeat-containing N-terminal plant-type domain-containing protein" evidence="11">
    <location>
        <begin position="27"/>
        <end position="683"/>
    </location>
</feature>
<feature type="compositionally biased region" description="Basic and acidic residues" evidence="10">
    <location>
        <begin position="571"/>
        <end position="580"/>
    </location>
</feature>
<evidence type="ECO:0000256" key="3">
    <source>
        <dbReference type="ARBA" id="ARBA00022614"/>
    </source>
</evidence>
<gene>
    <name evidence="14" type="ORF">TAV2_LOCUS380</name>
</gene>
<keyword evidence="5 11" id="KW-0732">Signal</keyword>
<comment type="subcellular location">
    <subcellularLocation>
        <location evidence="1">Membrane</location>
        <topology evidence="1">Single-pass membrane protein</topology>
    </subcellularLocation>
</comment>
<dbReference type="SUPFAM" id="SSF52058">
    <property type="entry name" value="L domain-like"/>
    <property type="match status" value="1"/>
</dbReference>
<evidence type="ECO:0008006" key="16">
    <source>
        <dbReference type="Google" id="ProtNLM"/>
    </source>
</evidence>
<feature type="region of interest" description="Disordered" evidence="10">
    <location>
        <begin position="468"/>
        <end position="580"/>
    </location>
</feature>
<dbReference type="Proteomes" id="UP000836841">
    <property type="component" value="Chromosome 1"/>
</dbReference>
<dbReference type="InterPro" id="IPR032675">
    <property type="entry name" value="LRR_dom_sf"/>
</dbReference>
<dbReference type="Pfam" id="PF03763">
    <property type="entry name" value="Remorin_C"/>
    <property type="match status" value="1"/>
</dbReference>
<keyword evidence="8" id="KW-0472">Membrane</keyword>
<dbReference type="AlphaFoldDB" id="A0AAU9RF96"/>
<evidence type="ECO:0000256" key="5">
    <source>
        <dbReference type="ARBA" id="ARBA00022729"/>
    </source>
</evidence>
<feature type="domain" description="Disease resistance R13L4/SHOC-2-like LRR" evidence="13">
    <location>
        <begin position="102"/>
        <end position="203"/>
    </location>
</feature>
<feature type="compositionally biased region" description="Basic and acidic residues" evidence="10">
    <location>
        <begin position="500"/>
        <end position="512"/>
    </location>
</feature>
<evidence type="ECO:0000256" key="4">
    <source>
        <dbReference type="ARBA" id="ARBA00022692"/>
    </source>
</evidence>
<evidence type="ECO:0000256" key="2">
    <source>
        <dbReference type="ARBA" id="ARBA00005711"/>
    </source>
</evidence>
<dbReference type="EMBL" id="OU466857">
    <property type="protein sequence ID" value="CAH2037837.1"/>
    <property type="molecule type" value="Genomic_DNA"/>
</dbReference>
<dbReference type="Gene3D" id="3.80.10.10">
    <property type="entry name" value="Ribonuclease Inhibitor"/>
    <property type="match status" value="3"/>
</dbReference>
<evidence type="ECO:0000313" key="15">
    <source>
        <dbReference type="Proteomes" id="UP000836841"/>
    </source>
</evidence>
<reference evidence="14 15" key="1">
    <citation type="submission" date="2022-03" db="EMBL/GenBank/DDBJ databases">
        <authorList>
            <person name="Nunn A."/>
            <person name="Chopra R."/>
            <person name="Nunn A."/>
            <person name="Contreras Garrido A."/>
        </authorList>
    </citation>
    <scope>NUCLEOTIDE SEQUENCE [LARGE SCALE GENOMIC DNA]</scope>
</reference>
<comment type="similarity">
    <text evidence="2">Belongs to the remorin family.</text>
</comment>
<dbReference type="Pfam" id="PF13855">
    <property type="entry name" value="LRR_8"/>
    <property type="match status" value="1"/>
</dbReference>
<accession>A0AAU9RF96</accession>
<feature type="non-terminal residue" evidence="14">
    <location>
        <position position="1"/>
    </location>
</feature>
<dbReference type="GO" id="GO:0016020">
    <property type="term" value="C:membrane"/>
    <property type="evidence" value="ECO:0007669"/>
    <property type="project" value="UniProtKB-SubCell"/>
</dbReference>
<feature type="compositionally biased region" description="Basic and acidic residues" evidence="10">
    <location>
        <begin position="440"/>
        <end position="452"/>
    </location>
</feature>
<dbReference type="InterPro" id="IPR053038">
    <property type="entry name" value="RLP_Defense"/>
</dbReference>
<feature type="compositionally biased region" description="Pro residues" evidence="10">
    <location>
        <begin position="541"/>
        <end position="557"/>
    </location>
</feature>
<evidence type="ECO:0000256" key="7">
    <source>
        <dbReference type="ARBA" id="ARBA00022989"/>
    </source>
</evidence>
<keyword evidence="6" id="KW-0677">Repeat</keyword>
<feature type="compositionally biased region" description="Low complexity" evidence="10">
    <location>
        <begin position="477"/>
        <end position="488"/>
    </location>
</feature>
<feature type="region of interest" description="Disordered" evidence="10">
    <location>
        <begin position="340"/>
        <end position="387"/>
    </location>
</feature>
<dbReference type="InterPro" id="IPR003591">
    <property type="entry name" value="Leu-rich_rpt_typical-subtyp"/>
</dbReference>
<keyword evidence="4" id="KW-0812">Transmembrane</keyword>
<evidence type="ECO:0000256" key="1">
    <source>
        <dbReference type="ARBA" id="ARBA00004167"/>
    </source>
</evidence>
<feature type="domain" description="Remorin C-terminal" evidence="12">
    <location>
        <begin position="573"/>
        <end position="678"/>
    </location>
</feature>
<keyword evidence="3" id="KW-0433">Leucine-rich repeat</keyword>
<protein>
    <recommendedName>
        <fullName evidence="16">Leucine-rich repeat-containing N-terminal plant-type domain-containing protein</fullName>
    </recommendedName>
</protein>
<feature type="signal peptide" evidence="11">
    <location>
        <begin position="1"/>
        <end position="26"/>
    </location>
</feature>
<dbReference type="InterPro" id="IPR055414">
    <property type="entry name" value="LRR_R13L4/SHOC2-like"/>
</dbReference>
<evidence type="ECO:0000256" key="6">
    <source>
        <dbReference type="ARBA" id="ARBA00022737"/>
    </source>
</evidence>
<evidence type="ECO:0000313" key="14">
    <source>
        <dbReference type="EMBL" id="CAH2037837.1"/>
    </source>
</evidence>
<feature type="region of interest" description="Disordered" evidence="10">
    <location>
        <begin position="605"/>
        <end position="629"/>
    </location>
</feature>
<organism evidence="14 15">
    <name type="scientific">Thlaspi arvense</name>
    <name type="common">Field penny-cress</name>
    <dbReference type="NCBI Taxonomy" id="13288"/>
    <lineage>
        <taxon>Eukaryota</taxon>
        <taxon>Viridiplantae</taxon>
        <taxon>Streptophyta</taxon>
        <taxon>Embryophyta</taxon>
        <taxon>Tracheophyta</taxon>
        <taxon>Spermatophyta</taxon>
        <taxon>Magnoliopsida</taxon>
        <taxon>eudicotyledons</taxon>
        <taxon>Gunneridae</taxon>
        <taxon>Pentapetalae</taxon>
        <taxon>rosids</taxon>
        <taxon>malvids</taxon>
        <taxon>Brassicales</taxon>
        <taxon>Brassicaceae</taxon>
        <taxon>Thlaspideae</taxon>
        <taxon>Thlaspi</taxon>
    </lineage>
</organism>